<keyword evidence="2" id="KW-1185">Reference proteome</keyword>
<dbReference type="InParanoid" id="K3ZFR1"/>
<dbReference type="HOGENOM" id="CLU_3336462_0_0_1"/>
<dbReference type="Proteomes" id="UP000004995">
    <property type="component" value="Unassembled WGS sequence"/>
</dbReference>
<dbReference type="EnsemblPlants" id="KQL16349">
    <property type="protein sequence ID" value="KQL16349"/>
    <property type="gene ID" value="SETIT_025413mg"/>
</dbReference>
<accession>K3ZFR1</accession>
<proteinExistence type="predicted"/>
<name>K3ZFR1_SETIT</name>
<dbReference type="EMBL" id="AGNK02001936">
    <property type="status" value="NOT_ANNOTATED_CDS"/>
    <property type="molecule type" value="Genomic_DNA"/>
</dbReference>
<dbReference type="Gramene" id="KQL16349">
    <property type="protein sequence ID" value="KQL16349"/>
    <property type="gene ID" value="SETIT_025413mg"/>
</dbReference>
<evidence type="ECO:0000313" key="2">
    <source>
        <dbReference type="Proteomes" id="UP000004995"/>
    </source>
</evidence>
<evidence type="ECO:0000313" key="1">
    <source>
        <dbReference type="EnsemblPlants" id="KQL16349"/>
    </source>
</evidence>
<protein>
    <submittedName>
        <fullName evidence="1">Uncharacterized protein</fullName>
    </submittedName>
</protein>
<dbReference type="AlphaFoldDB" id="K3ZFR1"/>
<reference evidence="2" key="1">
    <citation type="journal article" date="2012" name="Nat. Biotechnol.">
        <title>Reference genome sequence of the model plant Setaria.</title>
        <authorList>
            <person name="Bennetzen J.L."/>
            <person name="Schmutz J."/>
            <person name="Wang H."/>
            <person name="Percifield R."/>
            <person name="Hawkins J."/>
            <person name="Pontaroli A.C."/>
            <person name="Estep M."/>
            <person name="Feng L."/>
            <person name="Vaughn J.N."/>
            <person name="Grimwood J."/>
            <person name="Jenkins J."/>
            <person name="Barry K."/>
            <person name="Lindquist E."/>
            <person name="Hellsten U."/>
            <person name="Deshpande S."/>
            <person name="Wang X."/>
            <person name="Wu X."/>
            <person name="Mitros T."/>
            <person name="Triplett J."/>
            <person name="Yang X."/>
            <person name="Ye C.Y."/>
            <person name="Mauro-Herrera M."/>
            <person name="Wang L."/>
            <person name="Li P."/>
            <person name="Sharma M."/>
            <person name="Sharma R."/>
            <person name="Ronald P.C."/>
            <person name="Panaud O."/>
            <person name="Kellogg E.A."/>
            <person name="Brutnell T.P."/>
            <person name="Doust A.N."/>
            <person name="Tuskan G.A."/>
            <person name="Rokhsar D."/>
            <person name="Devos K.M."/>
        </authorList>
    </citation>
    <scope>NUCLEOTIDE SEQUENCE [LARGE SCALE GENOMIC DNA]</scope>
    <source>
        <strain evidence="2">cv. Yugu1</strain>
    </source>
</reference>
<organism evidence="1 2">
    <name type="scientific">Setaria italica</name>
    <name type="common">Foxtail millet</name>
    <name type="synonym">Panicum italicum</name>
    <dbReference type="NCBI Taxonomy" id="4555"/>
    <lineage>
        <taxon>Eukaryota</taxon>
        <taxon>Viridiplantae</taxon>
        <taxon>Streptophyta</taxon>
        <taxon>Embryophyta</taxon>
        <taxon>Tracheophyta</taxon>
        <taxon>Spermatophyta</taxon>
        <taxon>Magnoliopsida</taxon>
        <taxon>Liliopsida</taxon>
        <taxon>Poales</taxon>
        <taxon>Poaceae</taxon>
        <taxon>PACMAD clade</taxon>
        <taxon>Panicoideae</taxon>
        <taxon>Panicodae</taxon>
        <taxon>Paniceae</taxon>
        <taxon>Cenchrinae</taxon>
        <taxon>Setaria</taxon>
    </lineage>
</organism>
<reference evidence="1" key="2">
    <citation type="submission" date="2018-08" db="UniProtKB">
        <authorList>
            <consortium name="EnsemblPlants"/>
        </authorList>
    </citation>
    <scope>IDENTIFICATION</scope>
    <source>
        <strain evidence="1">Yugu1</strain>
    </source>
</reference>
<sequence>MNHGEICIALISNYVMTLTFHSLSGSSLKLIDFPNSLI</sequence>